<accession>A0AA35D976</accession>
<dbReference type="Proteomes" id="UP000834458">
    <property type="component" value="Unassembled WGS sequence"/>
</dbReference>
<evidence type="ECO:0000313" key="1">
    <source>
        <dbReference type="EMBL" id="CAB5700822.1"/>
    </source>
</evidence>
<proteinExistence type="predicted"/>
<name>A0AA35D976_9BURK</name>
<dbReference type="EMBL" id="CAHPSC010000043">
    <property type="protein sequence ID" value="CAB5700822.1"/>
    <property type="molecule type" value="Genomic_DNA"/>
</dbReference>
<protein>
    <submittedName>
        <fullName evidence="1">Uncharacterized protein</fullName>
    </submittedName>
</protein>
<dbReference type="AlphaFoldDB" id="A0AA35D976"/>
<sequence>MRILRSLPLTIDEAPLMKTIDEMLNLDLLTQEQHGAISAWIARSASPDDILQMPAPLWQAVERASEVMGVNEDLLRVPALDAGGVMEV</sequence>
<reference evidence="1" key="1">
    <citation type="submission" date="2020-05" db="EMBL/GenBank/DDBJ databases">
        <authorList>
            <person name="Delgado-Blas J."/>
        </authorList>
    </citation>
    <scope>NUCLEOTIDE SEQUENCE</scope>
    <source>
        <strain evidence="1">BB1454</strain>
    </source>
</reference>
<gene>
    <name evidence="1" type="ORF">GHA_02747</name>
</gene>
<organism evidence="1 2">
    <name type="scientific">Comamonas aquatica</name>
    <dbReference type="NCBI Taxonomy" id="225991"/>
    <lineage>
        <taxon>Bacteria</taxon>
        <taxon>Pseudomonadati</taxon>
        <taxon>Pseudomonadota</taxon>
        <taxon>Betaproteobacteria</taxon>
        <taxon>Burkholderiales</taxon>
        <taxon>Comamonadaceae</taxon>
        <taxon>Comamonas</taxon>
    </lineage>
</organism>
<comment type="caution">
    <text evidence="1">The sequence shown here is derived from an EMBL/GenBank/DDBJ whole genome shotgun (WGS) entry which is preliminary data.</text>
</comment>
<evidence type="ECO:0000313" key="2">
    <source>
        <dbReference type="Proteomes" id="UP000834458"/>
    </source>
</evidence>